<evidence type="ECO:0000313" key="2">
    <source>
        <dbReference type="EMBL" id="KAJ7647957.1"/>
    </source>
</evidence>
<dbReference type="EMBL" id="JARKIF010000002">
    <property type="protein sequence ID" value="KAJ7647957.1"/>
    <property type="molecule type" value="Genomic_DNA"/>
</dbReference>
<evidence type="ECO:0000313" key="3">
    <source>
        <dbReference type="Proteomes" id="UP001221142"/>
    </source>
</evidence>
<comment type="caution">
    <text evidence="2">The sequence shown here is derived from an EMBL/GenBank/DDBJ whole genome shotgun (WGS) entry which is preliminary data.</text>
</comment>
<name>A0AAD7FX89_9AGAR</name>
<accession>A0AAD7FX89</accession>
<keyword evidence="3" id="KW-1185">Reference proteome</keyword>
<feature type="non-terminal residue" evidence="2">
    <location>
        <position position="1"/>
    </location>
</feature>
<protein>
    <submittedName>
        <fullName evidence="2">Uncharacterized protein</fullName>
    </submittedName>
</protein>
<gene>
    <name evidence="2" type="ORF">FB45DRAFT_682102</name>
    <name evidence="1" type="ORF">FB45DRAFT_689852</name>
</gene>
<evidence type="ECO:0000313" key="1">
    <source>
        <dbReference type="EMBL" id="KAJ7605720.1"/>
    </source>
</evidence>
<dbReference type="EMBL" id="JARKIF010000068">
    <property type="protein sequence ID" value="KAJ7605720.1"/>
    <property type="molecule type" value="Genomic_DNA"/>
</dbReference>
<dbReference type="Proteomes" id="UP001221142">
    <property type="component" value="Unassembled WGS sequence"/>
</dbReference>
<organism evidence="2 3">
    <name type="scientific">Roridomyces roridus</name>
    <dbReference type="NCBI Taxonomy" id="1738132"/>
    <lineage>
        <taxon>Eukaryota</taxon>
        <taxon>Fungi</taxon>
        <taxon>Dikarya</taxon>
        <taxon>Basidiomycota</taxon>
        <taxon>Agaricomycotina</taxon>
        <taxon>Agaricomycetes</taxon>
        <taxon>Agaricomycetidae</taxon>
        <taxon>Agaricales</taxon>
        <taxon>Marasmiineae</taxon>
        <taxon>Mycenaceae</taxon>
        <taxon>Roridomyces</taxon>
    </lineage>
</organism>
<feature type="non-terminal residue" evidence="2">
    <location>
        <position position="76"/>
    </location>
</feature>
<proteinExistence type="predicted"/>
<sequence length="76" mass="8767">AEAFLQAGQPYPGDADIQDAPRFLVYQISDTQHIIMDNMLDEDVPISTRFIRDSDYDLVAWYAEHRRRVLGVPLDD</sequence>
<reference evidence="2" key="1">
    <citation type="submission" date="2023-03" db="EMBL/GenBank/DDBJ databases">
        <title>Massive genome expansion in bonnet fungi (Mycena s.s.) driven by repeated elements and novel gene families across ecological guilds.</title>
        <authorList>
            <consortium name="Lawrence Berkeley National Laboratory"/>
            <person name="Harder C.B."/>
            <person name="Miyauchi S."/>
            <person name="Viragh M."/>
            <person name="Kuo A."/>
            <person name="Thoen E."/>
            <person name="Andreopoulos B."/>
            <person name="Lu D."/>
            <person name="Skrede I."/>
            <person name="Drula E."/>
            <person name="Henrissat B."/>
            <person name="Morin E."/>
            <person name="Kohler A."/>
            <person name="Barry K."/>
            <person name="LaButti K."/>
            <person name="Morin E."/>
            <person name="Salamov A."/>
            <person name="Lipzen A."/>
            <person name="Mereny Z."/>
            <person name="Hegedus B."/>
            <person name="Baldrian P."/>
            <person name="Stursova M."/>
            <person name="Weitz H."/>
            <person name="Taylor A."/>
            <person name="Grigoriev I.V."/>
            <person name="Nagy L.G."/>
            <person name="Martin F."/>
            <person name="Kauserud H."/>
        </authorList>
    </citation>
    <scope>NUCLEOTIDE SEQUENCE</scope>
    <source>
        <strain evidence="2">9284</strain>
    </source>
</reference>
<dbReference type="AlphaFoldDB" id="A0AAD7FX89"/>